<keyword evidence="3" id="KW-0539">Nucleus</keyword>
<dbReference type="SMART" id="SM00490">
    <property type="entry name" value="HELICc"/>
    <property type="match status" value="1"/>
</dbReference>
<dbReference type="InterPro" id="IPR044754">
    <property type="entry name" value="Isw1/2_DEXHc"/>
</dbReference>
<proteinExistence type="predicted"/>
<gene>
    <name evidence="6" type="ORF">CLUMA_CG018148</name>
</gene>
<evidence type="ECO:0000256" key="3">
    <source>
        <dbReference type="ARBA" id="ARBA00023242"/>
    </source>
</evidence>
<dbReference type="AlphaFoldDB" id="A0A1J1IY92"/>
<dbReference type="Proteomes" id="UP000183832">
    <property type="component" value="Unassembled WGS sequence"/>
</dbReference>
<evidence type="ECO:0000256" key="1">
    <source>
        <dbReference type="ARBA" id="ARBA00004123"/>
    </source>
</evidence>
<dbReference type="PROSITE" id="PS51192">
    <property type="entry name" value="HELICASE_ATP_BIND_1"/>
    <property type="match status" value="1"/>
</dbReference>
<dbReference type="InterPro" id="IPR014001">
    <property type="entry name" value="Helicase_ATP-bd"/>
</dbReference>
<sequence length="600" mass="69984">MIEPEVLNEKIVVQDINNNDRVEQNIQQDEPLTGSSDMETDFKSNRGKRFDFLLKQTEIFSNFLADSSNMSPDQKKFKKKKPKSIFHFDASPHYITGEMRDYQVHGLNWMISLYENGINGILADEMGLGKTLQTISMLGYLKHIKNSAGPHIVIVPKSTLQNWVNEFARWCPSFKVICFIGEKKRRKAFIRDVIMPGDWDVCVTSYEVCILEKYVLKKFDWLYLVIDEAHRIKNEKTRLAEILRQFKTQNRLLLTGTPLQNNLHELWALLNFLLPDVFNNAYDFDSWFNANECMENNQLIERLHGILKPFFLRRLKSEVEKGILPKKEMKIYVGLTQMQRDWYKKILLKDVDVMNGAGYYTKKRLENTFIHLRKCTNHPYLFEGAEPGPPFVVGQHLVDNCGKLKILDQLLPRLLAERSRILIFSQMTRMLDILEDYCFMREYEYYRLDGNTSHIDRTNMIADFDSNNSQKFIFMLSTRSGGLGINLTAADVVIIYDADWNPQMDLQAMARAHRIGQKKQVRVFKFITEDSVDERMLESAELKLLLDKLVIQNGITMNNSSTELETDENVQVFQVKDLELTDEDVDTILMKGENKENEKP</sequence>
<evidence type="ECO:0000259" key="4">
    <source>
        <dbReference type="PROSITE" id="PS51192"/>
    </source>
</evidence>
<feature type="domain" description="Helicase ATP-binding" evidence="4">
    <location>
        <begin position="111"/>
        <end position="276"/>
    </location>
</feature>
<dbReference type="GO" id="GO:0000785">
    <property type="term" value="C:chromatin"/>
    <property type="evidence" value="ECO:0007669"/>
    <property type="project" value="TreeGrafter"/>
</dbReference>
<dbReference type="InterPro" id="IPR049730">
    <property type="entry name" value="SNF2/RAD54-like_C"/>
</dbReference>
<dbReference type="PANTHER" id="PTHR45623:SF49">
    <property type="entry name" value="SWI_SNF-RELATED MATRIX-ASSOCIATED ACTIN-DEPENDENT REGULATOR OF CHROMATIN SUBFAMILY A MEMBER 5"/>
    <property type="match status" value="1"/>
</dbReference>
<dbReference type="GO" id="GO:0005634">
    <property type="term" value="C:nucleus"/>
    <property type="evidence" value="ECO:0007669"/>
    <property type="project" value="UniProtKB-SubCell"/>
</dbReference>
<reference evidence="6 7" key="1">
    <citation type="submission" date="2015-04" db="EMBL/GenBank/DDBJ databases">
        <authorList>
            <person name="Syromyatnikov M.Y."/>
            <person name="Popov V.N."/>
        </authorList>
    </citation>
    <scope>NUCLEOTIDE SEQUENCE [LARGE SCALE GENOMIC DNA]</scope>
</reference>
<dbReference type="SUPFAM" id="SSF52540">
    <property type="entry name" value="P-loop containing nucleoside triphosphate hydrolases"/>
    <property type="match status" value="2"/>
</dbReference>
<dbReference type="InterPro" id="IPR001650">
    <property type="entry name" value="Helicase_C-like"/>
</dbReference>
<dbReference type="Gene3D" id="3.40.50.10810">
    <property type="entry name" value="Tandem AAA-ATPase domain"/>
    <property type="match status" value="1"/>
</dbReference>
<evidence type="ECO:0000313" key="6">
    <source>
        <dbReference type="EMBL" id="CRL05181.1"/>
    </source>
</evidence>
<accession>A0A1J1IY92</accession>
<dbReference type="PANTHER" id="PTHR45623">
    <property type="entry name" value="CHROMODOMAIN-HELICASE-DNA-BINDING PROTEIN 3-RELATED-RELATED"/>
    <property type="match status" value="1"/>
</dbReference>
<dbReference type="FunFam" id="3.40.50.10810:FF:000101">
    <property type="entry name" value="SWI/SNF-related, matrix-associated, actin-dependent regulator of"/>
    <property type="match status" value="1"/>
</dbReference>
<dbReference type="GO" id="GO:0005524">
    <property type="term" value="F:ATP binding"/>
    <property type="evidence" value="ECO:0007669"/>
    <property type="project" value="InterPro"/>
</dbReference>
<dbReference type="Pfam" id="PF00176">
    <property type="entry name" value="SNF2-rel_dom"/>
    <property type="match status" value="1"/>
</dbReference>
<dbReference type="GO" id="GO:0034728">
    <property type="term" value="P:nucleosome organization"/>
    <property type="evidence" value="ECO:0007669"/>
    <property type="project" value="TreeGrafter"/>
</dbReference>
<dbReference type="SMART" id="SM00487">
    <property type="entry name" value="DEXDc"/>
    <property type="match status" value="1"/>
</dbReference>
<dbReference type="GO" id="GO:0003677">
    <property type="term" value="F:DNA binding"/>
    <property type="evidence" value="ECO:0007669"/>
    <property type="project" value="TreeGrafter"/>
</dbReference>
<dbReference type="GO" id="GO:0042393">
    <property type="term" value="F:histone binding"/>
    <property type="evidence" value="ECO:0007669"/>
    <property type="project" value="TreeGrafter"/>
</dbReference>
<feature type="domain" description="Helicase C-terminal" evidence="5">
    <location>
        <begin position="406"/>
        <end position="563"/>
    </location>
</feature>
<protein>
    <submittedName>
        <fullName evidence="6">CLUMA_CG018148, isoform A</fullName>
    </submittedName>
</protein>
<dbReference type="GO" id="GO:0140658">
    <property type="term" value="F:ATP-dependent chromatin remodeler activity"/>
    <property type="evidence" value="ECO:0007669"/>
    <property type="project" value="TreeGrafter"/>
</dbReference>
<comment type="subcellular location">
    <subcellularLocation>
        <location evidence="1">Nucleus</location>
    </subcellularLocation>
</comment>
<dbReference type="CDD" id="cd18793">
    <property type="entry name" value="SF2_C_SNF"/>
    <property type="match status" value="1"/>
</dbReference>
<dbReference type="InterPro" id="IPR027417">
    <property type="entry name" value="P-loop_NTPase"/>
</dbReference>
<keyword evidence="7" id="KW-1185">Reference proteome</keyword>
<dbReference type="Pfam" id="PF00271">
    <property type="entry name" value="Helicase_C"/>
    <property type="match status" value="1"/>
</dbReference>
<dbReference type="EMBL" id="CVRI01000064">
    <property type="protein sequence ID" value="CRL05181.1"/>
    <property type="molecule type" value="Genomic_DNA"/>
</dbReference>
<dbReference type="GO" id="GO:0003682">
    <property type="term" value="F:chromatin binding"/>
    <property type="evidence" value="ECO:0007669"/>
    <property type="project" value="TreeGrafter"/>
</dbReference>
<dbReference type="GO" id="GO:0016887">
    <property type="term" value="F:ATP hydrolysis activity"/>
    <property type="evidence" value="ECO:0007669"/>
    <property type="project" value="TreeGrafter"/>
</dbReference>
<dbReference type="OrthoDB" id="5857104at2759"/>
<dbReference type="InterPro" id="IPR000330">
    <property type="entry name" value="SNF2_N"/>
</dbReference>
<evidence type="ECO:0000256" key="2">
    <source>
        <dbReference type="ARBA" id="ARBA00022801"/>
    </source>
</evidence>
<dbReference type="Gene3D" id="3.40.50.300">
    <property type="entry name" value="P-loop containing nucleotide triphosphate hydrolases"/>
    <property type="match status" value="1"/>
</dbReference>
<evidence type="ECO:0000259" key="5">
    <source>
        <dbReference type="PROSITE" id="PS51194"/>
    </source>
</evidence>
<keyword evidence="2" id="KW-0378">Hydrolase</keyword>
<name>A0A1J1IY92_9DIPT</name>
<evidence type="ECO:0000313" key="7">
    <source>
        <dbReference type="Proteomes" id="UP000183832"/>
    </source>
</evidence>
<dbReference type="STRING" id="568069.A0A1J1IY92"/>
<organism evidence="6 7">
    <name type="scientific">Clunio marinus</name>
    <dbReference type="NCBI Taxonomy" id="568069"/>
    <lineage>
        <taxon>Eukaryota</taxon>
        <taxon>Metazoa</taxon>
        <taxon>Ecdysozoa</taxon>
        <taxon>Arthropoda</taxon>
        <taxon>Hexapoda</taxon>
        <taxon>Insecta</taxon>
        <taxon>Pterygota</taxon>
        <taxon>Neoptera</taxon>
        <taxon>Endopterygota</taxon>
        <taxon>Diptera</taxon>
        <taxon>Nematocera</taxon>
        <taxon>Chironomoidea</taxon>
        <taxon>Chironomidae</taxon>
        <taxon>Clunio</taxon>
    </lineage>
</organism>
<dbReference type="CDD" id="cd17997">
    <property type="entry name" value="DEXHc_SMARCA1_SMARCA5"/>
    <property type="match status" value="1"/>
</dbReference>
<dbReference type="InterPro" id="IPR038718">
    <property type="entry name" value="SNF2-like_sf"/>
</dbReference>
<dbReference type="PROSITE" id="PS51194">
    <property type="entry name" value="HELICASE_CTER"/>
    <property type="match status" value="1"/>
</dbReference>